<dbReference type="SUPFAM" id="SSF56300">
    <property type="entry name" value="Metallo-dependent phosphatases"/>
    <property type="match status" value="1"/>
</dbReference>
<dbReference type="InterPro" id="IPR024654">
    <property type="entry name" value="Calcineurin-like_PHP_lpxH"/>
</dbReference>
<keyword evidence="1" id="KW-0479">Metal-binding</keyword>
<dbReference type="Pfam" id="PF12850">
    <property type="entry name" value="Metallophos_2"/>
    <property type="match status" value="1"/>
</dbReference>
<comment type="cofactor">
    <cofactor evidence="1">
        <name>a divalent metal cation</name>
        <dbReference type="ChEBI" id="CHEBI:60240"/>
    </cofactor>
</comment>
<dbReference type="STRING" id="797303.Natpe_3699"/>
<dbReference type="PATRIC" id="fig|797303.5.peg.3570"/>
<dbReference type="HOGENOM" id="CLU_063749_3_2_2"/>
<sequence>MIAIFSDTHSSTGHELEGAALTAAREADVVVHAGDFTSNAALEAFRDECDRLFAVHGNADSVAVRDRLPTARVVEAGGVRIAVTHRRDGGETGLAMFGRSRGADLVVFGHSHRPTVVETDDIVLLNPGSHADPRGNRPGFAVLEERGEGLEGEIREPDGTVLETVEFAGE</sequence>
<reference evidence="3" key="1">
    <citation type="submission" date="2012-02" db="EMBL/GenBank/DDBJ databases">
        <title>Complete sequence of chromosome of Natrinema pellirubrum DSM 15624.</title>
        <authorList>
            <consortium name="US DOE Joint Genome Institute"/>
            <person name="Lucas S."/>
            <person name="Han J."/>
            <person name="Lapidus A."/>
            <person name="Cheng J.-F."/>
            <person name="Goodwin L."/>
            <person name="Pitluck S."/>
            <person name="Peters L."/>
            <person name="Teshima H."/>
            <person name="Detter J.C."/>
            <person name="Han C."/>
            <person name="Tapia R."/>
            <person name="Land M."/>
            <person name="Hauser L."/>
            <person name="Kyrpides N."/>
            <person name="Ivanova N."/>
            <person name="Pagani I."/>
            <person name="Sproer C."/>
            <person name="Anderson I."/>
            <person name="Woyke T."/>
        </authorList>
    </citation>
    <scope>NUCLEOTIDE SEQUENCE</scope>
    <source>
        <strain evidence="3">DSM 15624</strain>
    </source>
</reference>
<evidence type="ECO:0000256" key="1">
    <source>
        <dbReference type="RuleBase" id="RU362039"/>
    </source>
</evidence>
<dbReference type="KEGG" id="npe:Natpe_3699"/>
<dbReference type="InterPro" id="IPR000979">
    <property type="entry name" value="Phosphodiesterase_MJ0936/Vps29"/>
</dbReference>
<evidence type="ECO:0000313" key="4">
    <source>
        <dbReference type="EMBL" id="ELY71152.1"/>
    </source>
</evidence>
<keyword evidence="6" id="KW-1185">Reference proteome</keyword>
<evidence type="ECO:0000313" key="5">
    <source>
        <dbReference type="Proteomes" id="UP000010843"/>
    </source>
</evidence>
<name>L0JRL6_NATP1</name>
<dbReference type="InterPro" id="IPR029052">
    <property type="entry name" value="Metallo-depent_PP-like"/>
</dbReference>
<dbReference type="AlphaFoldDB" id="L0JRL6"/>
<dbReference type="eggNOG" id="arCOG01141">
    <property type="taxonomic scope" value="Archaea"/>
</dbReference>
<organism evidence="3 5">
    <name type="scientific">Natrinema pellirubrum (strain DSM 15624 / CIP 106293 / JCM 10476 / NCIMB 786 / 157)</name>
    <dbReference type="NCBI Taxonomy" id="797303"/>
    <lineage>
        <taxon>Archaea</taxon>
        <taxon>Methanobacteriati</taxon>
        <taxon>Methanobacteriota</taxon>
        <taxon>Stenosarchaea group</taxon>
        <taxon>Halobacteria</taxon>
        <taxon>Halobacteriales</taxon>
        <taxon>Natrialbaceae</taxon>
        <taxon>Natrinema</taxon>
    </lineage>
</organism>
<dbReference type="Gene3D" id="3.60.21.10">
    <property type="match status" value="1"/>
</dbReference>
<comment type="similarity">
    <text evidence="1">Belongs to the metallophosphoesterase superfamily. YfcE family.</text>
</comment>
<evidence type="ECO:0000313" key="6">
    <source>
        <dbReference type="Proteomes" id="UP000011593"/>
    </source>
</evidence>
<dbReference type="EMBL" id="AOIE01000105">
    <property type="protein sequence ID" value="ELY71152.1"/>
    <property type="molecule type" value="Genomic_DNA"/>
</dbReference>
<dbReference type="OrthoDB" id="19174at2157"/>
<dbReference type="GO" id="GO:0016787">
    <property type="term" value="F:hydrolase activity"/>
    <property type="evidence" value="ECO:0007669"/>
    <property type="project" value="UniProtKB-UniRule"/>
</dbReference>
<dbReference type="EC" id="3.1.4.-" evidence="1"/>
<evidence type="ECO:0000259" key="2">
    <source>
        <dbReference type="Pfam" id="PF12850"/>
    </source>
</evidence>
<gene>
    <name evidence="3" type="ordered locus">Natpe_3699</name>
    <name evidence="4" type="ORF">C488_17948</name>
</gene>
<dbReference type="CDD" id="cd00841">
    <property type="entry name" value="MPP_YfcE"/>
    <property type="match status" value="1"/>
</dbReference>
<dbReference type="GO" id="GO:0046872">
    <property type="term" value="F:metal ion binding"/>
    <property type="evidence" value="ECO:0007669"/>
    <property type="project" value="UniProtKB-KW"/>
</dbReference>
<dbReference type="Proteomes" id="UP000011593">
    <property type="component" value="Unassembled WGS sequence"/>
</dbReference>
<evidence type="ECO:0000313" key="3">
    <source>
        <dbReference type="EMBL" id="AGB33463.1"/>
    </source>
</evidence>
<dbReference type="RefSeq" id="WP_006182930.1">
    <property type="nucleotide sequence ID" value="NC_019962.1"/>
</dbReference>
<feature type="domain" description="Calcineurin-like phosphoesterase" evidence="2">
    <location>
        <begin position="2"/>
        <end position="145"/>
    </location>
</feature>
<reference evidence="4 6" key="3">
    <citation type="journal article" date="2014" name="PLoS Genet.">
        <title>Phylogenetically driven sequencing of extremely halophilic archaea reveals strategies for static and dynamic osmo-response.</title>
        <authorList>
            <person name="Becker E.A."/>
            <person name="Seitzer P.M."/>
            <person name="Tritt A."/>
            <person name="Larsen D."/>
            <person name="Krusor M."/>
            <person name="Yao A.I."/>
            <person name="Wu D."/>
            <person name="Madern D."/>
            <person name="Eisen J.A."/>
            <person name="Darling A.E."/>
            <person name="Facciotti M.T."/>
        </authorList>
    </citation>
    <scope>NUCLEOTIDE SEQUENCE [LARGE SCALE GENOMIC DNA]</scope>
    <source>
        <strain evidence="4 6">DSM 15624</strain>
    </source>
</reference>
<dbReference type="GeneID" id="14333152"/>
<dbReference type="PANTHER" id="PTHR11124">
    <property type="entry name" value="VACUOLAR SORTING PROTEIN VPS29"/>
    <property type="match status" value="1"/>
</dbReference>
<reference evidence="5" key="2">
    <citation type="submission" date="2012-02" db="EMBL/GenBank/DDBJ databases">
        <title>Complete sequence of chromosome of Natrinema pellirubrum DSM 15624.</title>
        <authorList>
            <person name="Lucas S."/>
            <person name="Han J."/>
            <person name="Lapidus A."/>
            <person name="Cheng J.-F."/>
            <person name="Goodwin L."/>
            <person name="Pitluck S."/>
            <person name="Peters L."/>
            <person name="Teshima H."/>
            <person name="Detter J.C."/>
            <person name="Han C."/>
            <person name="Tapia R."/>
            <person name="Land M."/>
            <person name="Hauser L."/>
            <person name="Kyrpides N."/>
            <person name="Ivanova N."/>
            <person name="Pagani I."/>
            <person name="Sproer C."/>
            <person name="Anderson I."/>
            <person name="Woyke T."/>
        </authorList>
    </citation>
    <scope>NUCLEOTIDE SEQUENCE [LARGE SCALE GENOMIC DNA]</scope>
    <source>
        <strain evidence="5">DSM 15624 / JCM 10476 / NCIMB 786</strain>
    </source>
</reference>
<dbReference type="EMBL" id="CP003372">
    <property type="protein sequence ID" value="AGB33463.1"/>
    <property type="molecule type" value="Genomic_DNA"/>
</dbReference>
<proteinExistence type="inferred from homology"/>
<dbReference type="NCBIfam" id="TIGR00040">
    <property type="entry name" value="yfcE"/>
    <property type="match status" value="1"/>
</dbReference>
<protein>
    <recommendedName>
        <fullName evidence="1">Phosphoesterase</fullName>
        <ecNumber evidence="1">3.1.4.-</ecNumber>
    </recommendedName>
</protein>
<dbReference type="InterPro" id="IPR041802">
    <property type="entry name" value="MPP_YfcE"/>
</dbReference>
<accession>L0JRL6</accession>
<dbReference type="Proteomes" id="UP000010843">
    <property type="component" value="Chromosome"/>
</dbReference>